<dbReference type="InterPro" id="IPR020802">
    <property type="entry name" value="TesA-like"/>
</dbReference>
<dbReference type="InterPro" id="IPR001031">
    <property type="entry name" value="Thioesterase"/>
</dbReference>
<dbReference type="PANTHER" id="PTHR45527:SF1">
    <property type="entry name" value="FATTY ACID SYNTHASE"/>
    <property type="match status" value="1"/>
</dbReference>
<dbReference type="InterPro" id="IPR036736">
    <property type="entry name" value="ACP-like_sf"/>
</dbReference>
<dbReference type="GO" id="GO:0072330">
    <property type="term" value="P:monocarboxylic acid biosynthetic process"/>
    <property type="evidence" value="ECO:0007669"/>
    <property type="project" value="UniProtKB-ARBA"/>
</dbReference>
<dbReference type="NCBIfam" id="NF003417">
    <property type="entry name" value="PRK04813.1"/>
    <property type="match status" value="4"/>
</dbReference>
<dbReference type="InterPro" id="IPR025110">
    <property type="entry name" value="AMP-bd_C"/>
</dbReference>
<dbReference type="PROSITE" id="PS00012">
    <property type="entry name" value="PHOSPHOPANTETHEINE"/>
    <property type="match status" value="3"/>
</dbReference>
<comment type="similarity">
    <text evidence="2">Belongs to the ATP-dependent AMP-binding enzyme family.</text>
</comment>
<evidence type="ECO:0000256" key="3">
    <source>
        <dbReference type="ARBA" id="ARBA00022450"/>
    </source>
</evidence>
<dbReference type="Gene3D" id="3.40.50.12780">
    <property type="entry name" value="N-terminal domain of ligase-like"/>
    <property type="match status" value="1"/>
</dbReference>
<dbReference type="GO" id="GO:0043041">
    <property type="term" value="P:amino acid activation for nonribosomal peptide biosynthetic process"/>
    <property type="evidence" value="ECO:0007669"/>
    <property type="project" value="TreeGrafter"/>
</dbReference>
<dbReference type="GO" id="GO:0044550">
    <property type="term" value="P:secondary metabolite biosynthetic process"/>
    <property type="evidence" value="ECO:0007669"/>
    <property type="project" value="UniProtKB-ARBA"/>
</dbReference>
<dbReference type="Gene3D" id="3.40.50.1820">
    <property type="entry name" value="alpha/beta hydrolase"/>
    <property type="match status" value="1"/>
</dbReference>
<dbReference type="CDD" id="cd19531">
    <property type="entry name" value="LCL_NRPS-like"/>
    <property type="match status" value="3"/>
</dbReference>
<feature type="domain" description="Carrier" evidence="6">
    <location>
        <begin position="1036"/>
        <end position="1111"/>
    </location>
</feature>
<evidence type="ECO:0000256" key="4">
    <source>
        <dbReference type="ARBA" id="ARBA00022553"/>
    </source>
</evidence>
<evidence type="ECO:0000256" key="2">
    <source>
        <dbReference type="ARBA" id="ARBA00006432"/>
    </source>
</evidence>
<comment type="cofactor">
    <cofactor evidence="1">
        <name>pantetheine 4'-phosphate</name>
        <dbReference type="ChEBI" id="CHEBI:47942"/>
    </cofactor>
</comment>
<dbReference type="InterPro" id="IPR044894">
    <property type="entry name" value="TubC_N_sf"/>
</dbReference>
<dbReference type="InterPro" id="IPR000873">
    <property type="entry name" value="AMP-dep_synth/lig_dom"/>
</dbReference>
<dbReference type="Pfam" id="PF00501">
    <property type="entry name" value="AMP-binding"/>
    <property type="match status" value="4"/>
</dbReference>
<evidence type="ECO:0000259" key="6">
    <source>
        <dbReference type="PROSITE" id="PS50075"/>
    </source>
</evidence>
<dbReference type="InterPro" id="IPR010071">
    <property type="entry name" value="AA_adenyl_dom"/>
</dbReference>
<dbReference type="Pfam" id="PF00550">
    <property type="entry name" value="PP-binding"/>
    <property type="match status" value="4"/>
</dbReference>
<dbReference type="FunFam" id="3.30.300.30:FF:000010">
    <property type="entry name" value="Enterobactin synthetase component F"/>
    <property type="match status" value="2"/>
</dbReference>
<dbReference type="EMBL" id="CP012673">
    <property type="protein sequence ID" value="AUX41120.1"/>
    <property type="molecule type" value="Genomic_DNA"/>
</dbReference>
<dbReference type="Pfam" id="PF13193">
    <property type="entry name" value="AMP-binding_C"/>
    <property type="match status" value="4"/>
</dbReference>
<dbReference type="InterPro" id="IPR006162">
    <property type="entry name" value="Ppantetheine_attach_site"/>
</dbReference>
<dbReference type="Gene3D" id="2.30.38.10">
    <property type="entry name" value="Luciferase, Domain 3"/>
    <property type="match status" value="3"/>
</dbReference>
<dbReference type="FunFam" id="3.40.50.980:FF:000001">
    <property type="entry name" value="Non-ribosomal peptide synthetase"/>
    <property type="match status" value="2"/>
</dbReference>
<dbReference type="RefSeq" id="WP_104978985.1">
    <property type="nucleotide sequence ID" value="NZ_CP012673.1"/>
</dbReference>
<evidence type="ECO:0000256" key="5">
    <source>
        <dbReference type="SAM" id="MobiDB-lite"/>
    </source>
</evidence>
<dbReference type="Gene3D" id="3.40.50.980">
    <property type="match status" value="6"/>
</dbReference>
<evidence type="ECO:0000256" key="1">
    <source>
        <dbReference type="ARBA" id="ARBA00001957"/>
    </source>
</evidence>
<dbReference type="PANTHER" id="PTHR45527">
    <property type="entry name" value="NONRIBOSOMAL PEPTIDE SYNTHETASE"/>
    <property type="match status" value="1"/>
</dbReference>
<dbReference type="SUPFAM" id="SSF47336">
    <property type="entry name" value="ACP-like"/>
    <property type="match status" value="4"/>
</dbReference>
<dbReference type="Pfam" id="PF00668">
    <property type="entry name" value="Condensation"/>
    <property type="match status" value="5"/>
</dbReference>
<keyword evidence="3" id="KW-0596">Phosphopantetheine</keyword>
<dbReference type="OrthoDB" id="5349841at2"/>
<dbReference type="Pfam" id="PF00975">
    <property type="entry name" value="Thioesterase"/>
    <property type="match status" value="1"/>
</dbReference>
<dbReference type="FunFam" id="1.10.1200.10:FF:000016">
    <property type="entry name" value="Non-ribosomal peptide synthase"/>
    <property type="match status" value="3"/>
</dbReference>
<dbReference type="CDD" id="cd19543">
    <property type="entry name" value="DCL_NRPS"/>
    <property type="match status" value="1"/>
</dbReference>
<feature type="region of interest" description="Disordered" evidence="5">
    <location>
        <begin position="1335"/>
        <end position="1354"/>
    </location>
</feature>
<name>A0A2L0EPB4_SORCE</name>
<gene>
    <name evidence="7" type="ORF">SOCE26_025250</name>
</gene>
<dbReference type="Gene3D" id="3.30.300.30">
    <property type="match status" value="4"/>
</dbReference>
<dbReference type="FunFam" id="3.40.50.12780:FF:000012">
    <property type="entry name" value="Non-ribosomal peptide synthetase"/>
    <property type="match status" value="3"/>
</dbReference>
<protein>
    <recommendedName>
        <fullName evidence="6">Carrier domain-containing protein</fullName>
    </recommendedName>
</protein>
<dbReference type="GO" id="GO:0031177">
    <property type="term" value="F:phosphopantetheine binding"/>
    <property type="evidence" value="ECO:0007669"/>
    <property type="project" value="InterPro"/>
</dbReference>
<dbReference type="SMART" id="SM00824">
    <property type="entry name" value="PKS_TE"/>
    <property type="match status" value="1"/>
</dbReference>
<feature type="region of interest" description="Disordered" evidence="5">
    <location>
        <begin position="3183"/>
        <end position="3204"/>
    </location>
</feature>
<feature type="domain" description="Carrier" evidence="6">
    <location>
        <begin position="3573"/>
        <end position="3648"/>
    </location>
</feature>
<dbReference type="Gene3D" id="3.30.559.10">
    <property type="entry name" value="Chloramphenicol acetyltransferase-like domain"/>
    <property type="match status" value="5"/>
</dbReference>
<dbReference type="GO" id="GO:0003824">
    <property type="term" value="F:catalytic activity"/>
    <property type="evidence" value="ECO:0007669"/>
    <property type="project" value="InterPro"/>
</dbReference>
<dbReference type="FunFam" id="3.30.559.10:FF:000012">
    <property type="entry name" value="Non-ribosomal peptide synthetase"/>
    <property type="match status" value="1"/>
</dbReference>
<dbReference type="InterPro" id="IPR041464">
    <property type="entry name" value="TubC_N"/>
</dbReference>
<dbReference type="InterPro" id="IPR042099">
    <property type="entry name" value="ANL_N_sf"/>
</dbReference>
<sequence>MSVTEILAELSQHGVVLRADGDKLTVRAPPGVLTPSLRTALAAHKAEILARLTTSAEGTIEREEGPAPLSPAQQGLWLVAALDPEGPAYNLAIAVRLTGRLPVAVLERSLGEIVRRHEVLRTTFTLLSGEPVAVVAEPASLRLPVVDLRGRSDAGEEAARLAAVEAEVPFDLGEGPLFRAKLLQLGHDEHRLLLTVHHIVFDVRSTTLLLRELEALFAAFTRDEPPPLPPVPLPYASYARRQRRRLAAPDLAPQLAYWRKQLADPPPPLRLPSDRPYGAARTQRGDRVGLLVPPALLQPLVALSRREGVTLFMTLLAAFAVLLARLSGQRDLAVGVPTAGRDRSGTEALIGCFVNTLALRVDLDGDPTFVELLAKVRRTALDAYANAEAPFDRVVAEVQPERHLGRTPIFQVMFNLVNLADERLTLPGLAAEVEQHMPGSRFDLTLYARQRTDELRLELAYSADLFERDRIEMMLAQLVSALAQIVDRPEQRIAEITLPSPPGLDPTLPIPEPRHEPITGRIAAWAGRSPELVALQQGQRLLTYGELDGASRTLALQLVRCGLRRDGAVAVTGPRSFGLIAAMLGALRSGGRLLTLDPMLPVARRRTMLERAGATHALVIGDDAEGVLAGLEVIGVEPDRGAPTPRAFPHAGWGEDRPETPSPELPAVHPDDAAYVFFTSGSTGVPKGVLGCHKGLAHFLAWQQSTFGVGPGDRVAQLTGLSFDVVLRDVFLPLVSGATLVLPEAPRPDPERLLRFLERERITLLHAVPSLAEAWLREAPPGVSLSALRVAFFAGEPLSDALVRRWRALSPRCDVVNLYGPTETTLAKCFHRVPAEPDPGVQPVGAPLPDTQALVLSAEDRLCGVGEPGEITLRTPFRSLGYLDAPAETAARFTRNPFRDEDRDRLYRTGDRGRYRPDGALEILGRLDHQLKIRGVRVEPGEIEAALRAHPAVRDAAVVGRGEGAEKRLVAYVVPDRDAAAPSELRGFLARRLPDAMVPTDVIALAALPLTLNGKVDRGALPAPGAARAEEEAPANPRGPIEEALVGIFGEVLGRDGIGVRSGFFELGGHSLMATQVVSRIRRALGVELPLLALFEAPTPAALAARVQAALRGAGEPAAIALEPATEEPTRALSFAEERLWLLDQIEPGGAEYVIPIAARVAGALDTGALARALEELARRHDALRTTFASEDGRPVAVIHDEARIDLAVTRMSAPTRAEREADARGALSREIRAPFDLASGPLLRARLIAVDQDEHLFVLTLHHIVADGWTLGILHRELSILYGAFARGEPPPLPAPPLRYASYARWQRRWMAGEVLTRELAYWRDRLAGAPPELNLPADRPRPRAQTHRGARHWTTLSPATSQALADLCRREGATLFMALLAALDVLLFRTTGERDLVVGTPIANRTRTETESLVGLLANTLAIRIRLAPDLSFRDLLQRVRAECLGAYAHQDLPFERLVQDLVPERDLRRAPIFQVMLTLQNAPAEPLSLPGLTVQAETADNGTVKLDLAFTALPGPAGLRLAIDYSSGCFDAATIARMAGHFAVLLEAAARAPERRIDELPLLTATERRRLLVEHNDTAGARAGHTRLHELFEAQAARTPDAIAVALEDEALSFHELDARANALARELQGLGVGADTLVGLCLERSLEMVVALLAVLKAGGAYAPIDLAYPEERIDFMLADARVPVILTHARLRERFSRRVPAVMALDRGAPGSAPSPPPCPARAESLAYVIYTSGSTGRPKAAMIPHRAIVNHMVWMNARWPLEPDDVVLQKTPLSFDASVWEIYAPLTTGAQLLLARPEGHRDMAYLLETIAARRVTVLQVVPALLEPLLAEPAPEPPPALRRLYCGGEPLSTSLARRAAARFGATVVNLYGPTETAVDATYHVCTPHAGAAEPIGRPIANVRAYVLDDRLEPAPEGIAGELYLGGDGVGRGYLRRPGMTAERFVPDPFGEPGARLFRTGDRARVLPSGVIEYLGRADDQVKIRGHRVELGEVEAALATHPAVREAVVIVREGPRGERQLVAYVVGDGAPPAELRALLHAKLPDFMIPSAFVPMARLPLSASGKVDRRALPAPALGGAFAPPRSAVEEQLARIWADVLRLPRVGIHDHFFALGGDSILSIQVVARARQVGLRISPRQIFQRPTIAALAADVEPAEAVTAEQGPVTGLAPLTPIQRWWLEGDPIDAHHYNQASLLASAEPLDAAVLGEAVAAVLDHHDALRLRLVRAEDGWEQCFADPGDVPAVQRVDLGAHPASTRARALVEAAAAAQASLDLVRGPVVRVVLFTAGAAEQDRILIVIHHLAVDAVSWGVVIEDLWTAYTQRRAGLPARLPSKTTSFKQWAARLEARARSGAIDPELGFWRAEAQRPTARLPLDLERGDDTEGEAATVQRAASPEETQALLRCARGADGARADELLLAALVLALAPWVGRAALRIDLEGHGREPLFDDVDLSRTVGWFTTLFPVVVELDPTHGPAEALRAAQERLRDLPGRGIGHGLLRRRLGDEPPVEVSFNYLGQLDAMLPRAAPLHRCAEPIGPLRAPRARRRHLLDINAAVIDGRLQARFTFCDGRHHRATIEALADRFLAAQRALLSRAAAQDDAVESTHALSPMAQGMLFHTLYAAKPGVYLTQRSFTLRGAIDEAALSGAFQHVVDRHPSLRVAVPWEGVDRPVQRVHRAARVPVTHHDLRGLAPDARSAAVARIEADDRRRGFDLDRAPLMRLALVRLDEETWHVLWSFHHLLLDGWSTQLVLGEVFARYGARGSAAALPARRPYSDYLAWLERQDPAPAEAFWRAQLRGFRAPTPLGVDRPAPVGGEDGSAELRRSLGAEASAALGDVARRLRVTASTIVQGAWAVLLARYSGEDDVLFGVTVSGRSAPVEGIESMVGLFINTLPVRVLVDPAREVGAWLAALHAQQAALRDVEHVPLFDVQGWSEVPRGTPLFESLVVFESYPLDEAASRGPAGLVVGAPRTTSHTTYPLTLAAAARGVLHLEIGYDRRRFEDAAVERMLGHLTALIEGIVADPRRPIRDLPLLAPWERRRLLVEWSATAPGAPASQGIRERFEQHAARTPDAPAVVHRGERLCYRDLDERANGVAEALVAAGLGPGAFVAVLMERGFELVVAELGILKAGAAFVPLDPEWPAARLAGILAELGTLDRPAPLLVDAAGAAAASALAHPARRVGRDGPRASTSGSRPPVDEEHPVYAIYTSGSTGKPKGAVIPHRGLLNRLDWMTGFFGAESATAVLQTTRPIYDSAVWQVFWPLITGGRTVLPAPGEEVDAGAVATLIAAESVTMTDFVPSVFAAIVPALVEGGVAGKLRSLRAVVVGGEQITPAAVEAFRARFPDVRVVNLYGPTEASIGCICHELRGDEGARIPIGRPIAGAHAILLDRRGELLPIGAVGELYLSGRCLGLGYLGDPERTAAAFVENPFPEIPYPRLYRTGDLARHLEDGSIEFIGRADEQVKIRGVRIELREIGAALASHPDLAASAVVAREDRPGDRRLVAYVVPRAAAAPDGLRRFLEARLPRPMIPSAFVTLDALPLTAGGKLDRRALPAPDAGADGGARAAPRGPIEQALADIFAELLGVVAVGAHDDFFELGGHSILATRAMARVRAAFSADLPLRALFEAPTPATLGARVAAALAGGAADPAPPLTRAPRGAELPLSFAQERLWFLARFDPNDTSYVVPLALRIEGALDVEALRRALREVVRRHEVLRTTFASVDGRPAQIVHEAADLAVPLEELGALSTPDREEAARRRLLAESSRPFDLARGPLLRAGLLRLAPEEHLLFVTMHHIVSDAWTSSVLNREISALYGAFAEGLPSPLPELPIQYVDYAVWQRRWLDGAVLDAALAYWEQRLAGAPEAIHLPADRPRPRVPSGRGAQHLFALPQPIAKELAALGRRAGATLFMTLLASFSVLLHRLTGQHDLVVGTPIANRTRAETERLAGFFVNTLALRVNIDEKRPFLELLARVREACLEAYTHQDAPFERVVERLNPARDPGRTPVFQVMFVLQNAPAEPPSLPGLRLRRVPLGATTALFELTLVAEERPDGIALAFEYATDRFDAATIERTAGQLVTLLEGIAHGPHRAPRELPLLTASERRRILDAWSGTAAAPPPGPCIHELIEAQVERTPDAVALEFEGEQLTYRALNARANRLARRLRDAGIGPDALVGMIAERSLGMIVGILSVLKAGGAWVPLDPEDPLDRLAFLVHDTRPSLLLAGTRFAETAARLGPPVLPLDAADDEQPAANLDRAALSCEHLAYVIFTSGSTGRPKGAMLLHRGLVCYLRWYVEAFALGPSDVILQKTPYTFDASIVEILAPLLAGARIVVAPPGAHRDPDECVRLAAAHGVTVLQFVSSMLAAVVARGGHEQLPALRHLICGGDALALDTVERFLARSRAQLQNLYGATEATDVSTLWTARPGAAVVPIGRPIAGTRVYVLDDDLEPVPVGAVGMLHVGGAQVGRGYAGRPGLTAERFIPDPFGGEPGARLYRTGDLARWLPSGEIEYLGRADQQVKVRGHRIELGEIEAVLALHPEVRDAAVVARADALAAWIAADPARVDAAALRAFARERLPAFMVPSAFAVVDRVPRLPSGKVDRGALRAADLAAGELGAPRVSPRDTMEADLVAIWESVLALHPIGVRDGFFDLGGHSLLAVRLLDRVRERFAAGVSMATFFQGPTIEQLAEVLRRGGSASVPLGRAVLLPMRRAGAKPPFVCVAPLGARAPLHFGSLAQRGDPDRPFLALEPPMFGAAGPVPTLEQVAAGCCAEIRDVPVEGPLLLGGYCSGGVIAYEMARQLVAAGREVAALVLLNSEAPPPRGARARIDPDDPAWSTAFASYLERIGGRAAVRLEISHADLAPLDPERRLALLLARARRAGAVRADTTAAELRGAFVYFQEHALRRDKILNGYAPGPYAGRVVVLRAAAPCGDPARGWDHIAPGVEVHEVAGDNASMLDEPYVAELGATIARCLDEPGAQPDTAVAVVALTHR</sequence>
<dbReference type="InterPro" id="IPR023213">
    <property type="entry name" value="CAT-like_dom_sf"/>
</dbReference>
<proteinExistence type="inferred from homology"/>
<dbReference type="CDD" id="cd19534">
    <property type="entry name" value="E_NRPS"/>
    <property type="match status" value="1"/>
</dbReference>
<dbReference type="PROSITE" id="PS00455">
    <property type="entry name" value="AMP_BINDING"/>
    <property type="match status" value="3"/>
</dbReference>
<dbReference type="FunFam" id="3.40.50.980:FF:000002">
    <property type="entry name" value="Enterobactin synthetase component F"/>
    <property type="match status" value="1"/>
</dbReference>
<dbReference type="SMART" id="SM00823">
    <property type="entry name" value="PKS_PP"/>
    <property type="match status" value="4"/>
</dbReference>
<dbReference type="CDD" id="cd05930">
    <property type="entry name" value="A_NRPS"/>
    <property type="match status" value="4"/>
</dbReference>
<feature type="domain" description="Carrier" evidence="6">
    <location>
        <begin position="4626"/>
        <end position="4701"/>
    </location>
</feature>
<accession>A0A2L0EPB4</accession>
<keyword evidence="4" id="KW-0597">Phosphoprotein</keyword>
<dbReference type="SUPFAM" id="SSF52777">
    <property type="entry name" value="CoA-dependent acyltransferases"/>
    <property type="match status" value="10"/>
</dbReference>
<dbReference type="NCBIfam" id="TIGR01733">
    <property type="entry name" value="AA-adenyl-dom"/>
    <property type="match status" value="4"/>
</dbReference>
<dbReference type="SUPFAM" id="SSF53474">
    <property type="entry name" value="alpha/beta-Hydrolases"/>
    <property type="match status" value="1"/>
</dbReference>
<feature type="compositionally biased region" description="Basic residues" evidence="5">
    <location>
        <begin position="1344"/>
        <end position="1353"/>
    </location>
</feature>
<dbReference type="Proteomes" id="UP000238348">
    <property type="component" value="Chromosome"/>
</dbReference>
<dbReference type="FunFam" id="1.10.1200.10:FF:000005">
    <property type="entry name" value="Nonribosomal peptide synthetase 1"/>
    <property type="match status" value="1"/>
</dbReference>
<dbReference type="Gene3D" id="3.30.559.30">
    <property type="entry name" value="Nonribosomal peptide synthetase, condensation domain"/>
    <property type="match status" value="5"/>
</dbReference>
<organism evidence="7 8">
    <name type="scientific">Sorangium cellulosum</name>
    <name type="common">Polyangium cellulosum</name>
    <dbReference type="NCBI Taxonomy" id="56"/>
    <lineage>
        <taxon>Bacteria</taxon>
        <taxon>Pseudomonadati</taxon>
        <taxon>Myxococcota</taxon>
        <taxon>Polyangia</taxon>
        <taxon>Polyangiales</taxon>
        <taxon>Polyangiaceae</taxon>
        <taxon>Sorangium</taxon>
    </lineage>
</organism>
<dbReference type="InterPro" id="IPR009081">
    <property type="entry name" value="PP-bd_ACP"/>
</dbReference>
<evidence type="ECO:0000313" key="8">
    <source>
        <dbReference type="Proteomes" id="UP000238348"/>
    </source>
</evidence>
<dbReference type="Gene3D" id="1.10.10.1830">
    <property type="entry name" value="Non-ribosomal peptide synthase, adenylation domain"/>
    <property type="match status" value="1"/>
</dbReference>
<dbReference type="InterPro" id="IPR001242">
    <property type="entry name" value="Condensation_dom"/>
</dbReference>
<dbReference type="InterPro" id="IPR045851">
    <property type="entry name" value="AMP-bd_C_sf"/>
</dbReference>
<dbReference type="PROSITE" id="PS50075">
    <property type="entry name" value="CARRIER"/>
    <property type="match status" value="4"/>
</dbReference>
<dbReference type="SUPFAM" id="SSF56801">
    <property type="entry name" value="Acetyl-CoA synthetase-like"/>
    <property type="match status" value="4"/>
</dbReference>
<dbReference type="FunFam" id="2.30.38.10:FF:000001">
    <property type="entry name" value="Non-ribosomal peptide synthetase PvdI"/>
    <property type="match status" value="2"/>
</dbReference>
<dbReference type="InterPro" id="IPR020806">
    <property type="entry name" value="PKS_PP-bd"/>
</dbReference>
<dbReference type="Gene3D" id="1.10.1200.10">
    <property type="entry name" value="ACP-like"/>
    <property type="match status" value="4"/>
</dbReference>
<dbReference type="InterPro" id="IPR020845">
    <property type="entry name" value="AMP-binding_CS"/>
</dbReference>
<dbReference type="InterPro" id="IPR029058">
    <property type="entry name" value="AB_hydrolase_fold"/>
</dbReference>
<dbReference type="GO" id="GO:0005737">
    <property type="term" value="C:cytoplasm"/>
    <property type="evidence" value="ECO:0007669"/>
    <property type="project" value="TreeGrafter"/>
</dbReference>
<evidence type="ECO:0000313" key="7">
    <source>
        <dbReference type="EMBL" id="AUX41120.1"/>
    </source>
</evidence>
<dbReference type="Pfam" id="PF18563">
    <property type="entry name" value="TubC_N"/>
    <property type="match status" value="1"/>
</dbReference>
<reference evidence="7 8" key="1">
    <citation type="submission" date="2015-09" db="EMBL/GenBank/DDBJ databases">
        <title>Sorangium comparison.</title>
        <authorList>
            <person name="Zaburannyi N."/>
            <person name="Bunk B."/>
            <person name="Overmann J."/>
            <person name="Mueller R."/>
        </authorList>
    </citation>
    <scope>NUCLEOTIDE SEQUENCE [LARGE SCALE GENOMIC DNA]</scope>
    <source>
        <strain evidence="7 8">So ce26</strain>
    </source>
</reference>
<feature type="domain" description="Carrier" evidence="6">
    <location>
        <begin position="2086"/>
        <end position="2160"/>
    </location>
</feature>